<name>A0AAV9B406_ACOGR</name>
<feature type="compositionally biased region" description="Gly residues" evidence="1">
    <location>
        <begin position="212"/>
        <end position="221"/>
    </location>
</feature>
<protein>
    <recommendedName>
        <fullName evidence="4">Ciliary neurotrophic factor</fullName>
    </recommendedName>
</protein>
<feature type="compositionally biased region" description="Acidic residues" evidence="1">
    <location>
        <begin position="222"/>
        <end position="233"/>
    </location>
</feature>
<feature type="compositionally biased region" description="Basic and acidic residues" evidence="1">
    <location>
        <begin position="1"/>
        <end position="18"/>
    </location>
</feature>
<evidence type="ECO:0000256" key="1">
    <source>
        <dbReference type="SAM" id="MobiDB-lite"/>
    </source>
</evidence>
<evidence type="ECO:0008006" key="4">
    <source>
        <dbReference type="Google" id="ProtNLM"/>
    </source>
</evidence>
<dbReference type="EMBL" id="JAUJYN010000005">
    <property type="protein sequence ID" value="KAK1271287.1"/>
    <property type="molecule type" value="Genomic_DNA"/>
</dbReference>
<evidence type="ECO:0000313" key="2">
    <source>
        <dbReference type="EMBL" id="KAK1271287.1"/>
    </source>
</evidence>
<reference evidence="2" key="2">
    <citation type="submission" date="2023-06" db="EMBL/GenBank/DDBJ databases">
        <authorList>
            <person name="Ma L."/>
            <person name="Liu K.-W."/>
            <person name="Li Z."/>
            <person name="Hsiao Y.-Y."/>
            <person name="Qi Y."/>
            <person name="Fu T."/>
            <person name="Tang G."/>
            <person name="Zhang D."/>
            <person name="Sun W.-H."/>
            <person name="Liu D.-K."/>
            <person name="Li Y."/>
            <person name="Chen G.-Z."/>
            <person name="Liu X.-D."/>
            <person name="Liao X.-Y."/>
            <person name="Jiang Y.-T."/>
            <person name="Yu X."/>
            <person name="Hao Y."/>
            <person name="Huang J."/>
            <person name="Zhao X.-W."/>
            <person name="Ke S."/>
            <person name="Chen Y.-Y."/>
            <person name="Wu W.-L."/>
            <person name="Hsu J.-L."/>
            <person name="Lin Y.-F."/>
            <person name="Huang M.-D."/>
            <person name="Li C.-Y."/>
            <person name="Huang L."/>
            <person name="Wang Z.-W."/>
            <person name="Zhao X."/>
            <person name="Zhong W.-Y."/>
            <person name="Peng D.-H."/>
            <person name="Ahmad S."/>
            <person name="Lan S."/>
            <person name="Zhang J.-S."/>
            <person name="Tsai W.-C."/>
            <person name="Van De Peer Y."/>
            <person name="Liu Z.-J."/>
        </authorList>
    </citation>
    <scope>NUCLEOTIDE SEQUENCE</scope>
    <source>
        <strain evidence="2">SCP</strain>
        <tissue evidence="2">Leaves</tissue>
    </source>
</reference>
<proteinExistence type="predicted"/>
<dbReference type="Proteomes" id="UP001179952">
    <property type="component" value="Unassembled WGS sequence"/>
</dbReference>
<feature type="region of interest" description="Disordered" evidence="1">
    <location>
        <begin position="212"/>
        <end position="247"/>
    </location>
</feature>
<evidence type="ECO:0000313" key="3">
    <source>
        <dbReference type="Proteomes" id="UP001179952"/>
    </source>
</evidence>
<reference evidence="2" key="1">
    <citation type="journal article" date="2023" name="Nat. Commun.">
        <title>Diploid and tetraploid genomes of Acorus and the evolution of monocots.</title>
        <authorList>
            <person name="Ma L."/>
            <person name="Liu K.W."/>
            <person name="Li Z."/>
            <person name="Hsiao Y.Y."/>
            <person name="Qi Y."/>
            <person name="Fu T."/>
            <person name="Tang G.D."/>
            <person name="Zhang D."/>
            <person name="Sun W.H."/>
            <person name="Liu D.K."/>
            <person name="Li Y."/>
            <person name="Chen G.Z."/>
            <person name="Liu X.D."/>
            <person name="Liao X.Y."/>
            <person name="Jiang Y.T."/>
            <person name="Yu X."/>
            <person name="Hao Y."/>
            <person name="Huang J."/>
            <person name="Zhao X.W."/>
            <person name="Ke S."/>
            <person name="Chen Y.Y."/>
            <person name="Wu W.L."/>
            <person name="Hsu J.L."/>
            <person name="Lin Y.F."/>
            <person name="Huang M.D."/>
            <person name="Li C.Y."/>
            <person name="Huang L."/>
            <person name="Wang Z.W."/>
            <person name="Zhao X."/>
            <person name="Zhong W.Y."/>
            <person name="Peng D.H."/>
            <person name="Ahmad S."/>
            <person name="Lan S."/>
            <person name="Zhang J.S."/>
            <person name="Tsai W.C."/>
            <person name="Van de Peer Y."/>
            <person name="Liu Z.J."/>
        </authorList>
    </citation>
    <scope>NUCLEOTIDE SEQUENCE</scope>
    <source>
        <strain evidence="2">SCP</strain>
    </source>
</reference>
<accession>A0AAV9B406</accession>
<feature type="region of interest" description="Disordered" evidence="1">
    <location>
        <begin position="1"/>
        <end position="25"/>
    </location>
</feature>
<dbReference type="AlphaFoldDB" id="A0AAV9B406"/>
<sequence>MNSNNHDESRSTSVEDKPQPPSTPQSIAIHQWRHSTLLCISDTLLKSLVLTILKWRSLRERYVVNAGDVLNPGFTPMWISDYREMLSMFNADLEIVKVIIRASLAGLDPPQEHQAFGLHEFMPPPPTVDRGVEYRRAWAKLLVIHCLMILRWAVRVVSQRVPEGRARYDSARDLDEVFLAFKMIVTRLQEMVTVIMDCLGVLECVIGDGGGGGGDGDGGGGGDDDDNGGEEGGDGGNVNPAQRRRLE</sequence>
<organism evidence="2 3">
    <name type="scientific">Acorus gramineus</name>
    <name type="common">Dwarf sweet flag</name>
    <dbReference type="NCBI Taxonomy" id="55184"/>
    <lineage>
        <taxon>Eukaryota</taxon>
        <taxon>Viridiplantae</taxon>
        <taxon>Streptophyta</taxon>
        <taxon>Embryophyta</taxon>
        <taxon>Tracheophyta</taxon>
        <taxon>Spermatophyta</taxon>
        <taxon>Magnoliopsida</taxon>
        <taxon>Liliopsida</taxon>
        <taxon>Acoraceae</taxon>
        <taxon>Acorus</taxon>
    </lineage>
</organism>
<comment type="caution">
    <text evidence="2">The sequence shown here is derived from an EMBL/GenBank/DDBJ whole genome shotgun (WGS) entry which is preliminary data.</text>
</comment>
<keyword evidence="3" id="KW-1185">Reference proteome</keyword>
<gene>
    <name evidence="2" type="ORF">QJS04_geneDACA022798</name>
</gene>